<gene>
    <name evidence="3" type="ordered locus">MXAN_4209</name>
</gene>
<feature type="transmembrane region" description="Helical" evidence="2">
    <location>
        <begin position="44"/>
        <end position="64"/>
    </location>
</feature>
<dbReference type="KEGG" id="mxa:MXAN_4209"/>
<name>Q1D4N9_MYXXD</name>
<dbReference type="STRING" id="246197.MXAN_4209"/>
<organism evidence="3 4">
    <name type="scientific">Myxococcus xanthus (strain DK1622)</name>
    <dbReference type="NCBI Taxonomy" id="246197"/>
    <lineage>
        <taxon>Bacteria</taxon>
        <taxon>Pseudomonadati</taxon>
        <taxon>Myxococcota</taxon>
        <taxon>Myxococcia</taxon>
        <taxon>Myxococcales</taxon>
        <taxon>Cystobacterineae</taxon>
        <taxon>Myxococcaceae</taxon>
        <taxon>Myxococcus</taxon>
    </lineage>
</organism>
<dbReference type="AlphaFoldDB" id="Q1D4N9"/>
<evidence type="ECO:0000256" key="1">
    <source>
        <dbReference type="SAM" id="MobiDB-lite"/>
    </source>
</evidence>
<feature type="compositionally biased region" description="Basic residues" evidence="1">
    <location>
        <begin position="1"/>
        <end position="18"/>
    </location>
</feature>
<dbReference type="EnsemblBacteria" id="ABF88596">
    <property type="protein sequence ID" value="ABF88596"/>
    <property type="gene ID" value="MXAN_4209"/>
</dbReference>
<dbReference type="EMBL" id="CP000113">
    <property type="protein sequence ID" value="ABF88596.1"/>
    <property type="molecule type" value="Genomic_DNA"/>
</dbReference>
<evidence type="ECO:0000313" key="4">
    <source>
        <dbReference type="Proteomes" id="UP000002402"/>
    </source>
</evidence>
<evidence type="ECO:0000256" key="2">
    <source>
        <dbReference type="SAM" id="Phobius"/>
    </source>
</evidence>
<protein>
    <recommendedName>
        <fullName evidence="5">DUF3185 family protein</fullName>
    </recommendedName>
</protein>
<dbReference type="InterPro" id="IPR021521">
    <property type="entry name" value="DUF3185"/>
</dbReference>
<feature type="transmembrane region" description="Helical" evidence="2">
    <location>
        <begin position="88"/>
        <end position="108"/>
    </location>
</feature>
<dbReference type="eggNOG" id="ENOG5033DWT">
    <property type="taxonomic scope" value="Bacteria"/>
</dbReference>
<dbReference type="Proteomes" id="UP000002402">
    <property type="component" value="Chromosome"/>
</dbReference>
<evidence type="ECO:0008006" key="5">
    <source>
        <dbReference type="Google" id="ProtNLM"/>
    </source>
</evidence>
<keyword evidence="2" id="KW-0812">Transmembrane</keyword>
<keyword evidence="4" id="KW-1185">Reference proteome</keyword>
<dbReference type="Pfam" id="PF11381">
    <property type="entry name" value="DUF3185"/>
    <property type="match status" value="1"/>
</dbReference>
<reference evidence="3 4" key="1">
    <citation type="journal article" date="2006" name="Proc. Natl. Acad. Sci. U.S.A.">
        <title>Evolution of sensory complexity recorded in a myxobacterial genome.</title>
        <authorList>
            <person name="Goldman B.S."/>
            <person name="Nierman W.C."/>
            <person name="Kaiser D."/>
            <person name="Slater S.C."/>
            <person name="Durkin A.S."/>
            <person name="Eisen J.A."/>
            <person name="Ronning C.M."/>
            <person name="Barbazuk W.B."/>
            <person name="Blanchard M."/>
            <person name="Field C."/>
            <person name="Halling C."/>
            <person name="Hinkle G."/>
            <person name="Iartchuk O."/>
            <person name="Kim H.S."/>
            <person name="Mackenzie C."/>
            <person name="Madupu R."/>
            <person name="Miller N."/>
            <person name="Shvartsbeyn A."/>
            <person name="Sullivan S.A."/>
            <person name="Vaudin M."/>
            <person name="Wiegand R."/>
            <person name="Kaplan H.B."/>
        </authorList>
    </citation>
    <scope>NUCLEOTIDE SEQUENCE [LARGE SCALE GENOMIC DNA]</scope>
    <source>
        <strain evidence="4">DK1622</strain>
    </source>
</reference>
<feature type="region of interest" description="Disordered" evidence="1">
    <location>
        <begin position="1"/>
        <end position="22"/>
    </location>
</feature>
<proteinExistence type="predicted"/>
<accession>Q1D4N9</accession>
<evidence type="ECO:0000313" key="3">
    <source>
        <dbReference type="EMBL" id="ABF88596.1"/>
    </source>
</evidence>
<dbReference type="HOGENOM" id="CLU_2130758_0_0_7"/>
<keyword evidence="2" id="KW-0472">Membrane</keyword>
<sequence>MPRSQRRLREPRRRRRLRGERSAETDAGLLLQGRPVTSGGNVSFVRLLGVMLAIAGAVLLWSGLKARDSLAERATELITGRNTDRTTLYLAGGGAALVGGILMVLAGGGRRRR</sequence>
<keyword evidence="2" id="KW-1133">Transmembrane helix</keyword>